<evidence type="ECO:0000313" key="3">
    <source>
        <dbReference type="Proteomes" id="UP001359559"/>
    </source>
</evidence>
<keyword evidence="3" id="KW-1185">Reference proteome</keyword>
<accession>A0AAN9F9Z1</accession>
<evidence type="ECO:0000313" key="2">
    <source>
        <dbReference type="EMBL" id="KAK7271579.1"/>
    </source>
</evidence>
<comment type="caution">
    <text evidence="2">The sequence shown here is derived from an EMBL/GenBank/DDBJ whole genome shotgun (WGS) entry which is preliminary data.</text>
</comment>
<proteinExistence type="predicted"/>
<dbReference type="Proteomes" id="UP001359559">
    <property type="component" value="Unassembled WGS sequence"/>
</dbReference>
<reference evidence="2 3" key="1">
    <citation type="submission" date="2024-01" db="EMBL/GenBank/DDBJ databases">
        <title>The genomes of 5 underutilized Papilionoideae crops provide insights into root nodulation and disease resistance.</title>
        <authorList>
            <person name="Yuan L."/>
        </authorList>
    </citation>
    <scope>NUCLEOTIDE SEQUENCE [LARGE SCALE GENOMIC DNA]</scope>
    <source>
        <strain evidence="2">LY-2023</strain>
        <tissue evidence="2">Leaf</tissue>
    </source>
</reference>
<organism evidence="2 3">
    <name type="scientific">Clitoria ternatea</name>
    <name type="common">Butterfly pea</name>
    <dbReference type="NCBI Taxonomy" id="43366"/>
    <lineage>
        <taxon>Eukaryota</taxon>
        <taxon>Viridiplantae</taxon>
        <taxon>Streptophyta</taxon>
        <taxon>Embryophyta</taxon>
        <taxon>Tracheophyta</taxon>
        <taxon>Spermatophyta</taxon>
        <taxon>Magnoliopsida</taxon>
        <taxon>eudicotyledons</taxon>
        <taxon>Gunneridae</taxon>
        <taxon>Pentapetalae</taxon>
        <taxon>rosids</taxon>
        <taxon>fabids</taxon>
        <taxon>Fabales</taxon>
        <taxon>Fabaceae</taxon>
        <taxon>Papilionoideae</taxon>
        <taxon>50 kb inversion clade</taxon>
        <taxon>NPAAA clade</taxon>
        <taxon>indigoferoid/millettioid clade</taxon>
        <taxon>Phaseoleae</taxon>
        <taxon>Clitoria</taxon>
    </lineage>
</organism>
<sequence length="72" mass="8178">MGFTRSPQNGTPFDPNELSGAKGTYKREVVLVWNLSCNKSARALLWKSLLPFLSFFCPQHTQIVEIWLPSSH</sequence>
<dbReference type="EMBL" id="JAYKXN010000007">
    <property type="protein sequence ID" value="KAK7271579.1"/>
    <property type="molecule type" value="Genomic_DNA"/>
</dbReference>
<name>A0AAN9F9Z1_CLITE</name>
<evidence type="ECO:0000256" key="1">
    <source>
        <dbReference type="SAM" id="MobiDB-lite"/>
    </source>
</evidence>
<feature type="compositionally biased region" description="Polar residues" evidence="1">
    <location>
        <begin position="1"/>
        <end position="11"/>
    </location>
</feature>
<feature type="region of interest" description="Disordered" evidence="1">
    <location>
        <begin position="1"/>
        <end position="20"/>
    </location>
</feature>
<gene>
    <name evidence="2" type="ORF">RJT34_27603</name>
</gene>
<dbReference type="AlphaFoldDB" id="A0AAN9F9Z1"/>
<protein>
    <submittedName>
        <fullName evidence="2">Uncharacterized protein</fullName>
    </submittedName>
</protein>